<proteinExistence type="predicted"/>
<organism evidence="2 3">
    <name type="scientific">Aaosphaeria arxii CBS 175.79</name>
    <dbReference type="NCBI Taxonomy" id="1450172"/>
    <lineage>
        <taxon>Eukaryota</taxon>
        <taxon>Fungi</taxon>
        <taxon>Dikarya</taxon>
        <taxon>Ascomycota</taxon>
        <taxon>Pezizomycotina</taxon>
        <taxon>Dothideomycetes</taxon>
        <taxon>Pleosporomycetidae</taxon>
        <taxon>Pleosporales</taxon>
        <taxon>Pleosporales incertae sedis</taxon>
        <taxon>Aaosphaeria</taxon>
    </lineage>
</organism>
<dbReference type="Proteomes" id="UP000799778">
    <property type="component" value="Unassembled WGS sequence"/>
</dbReference>
<reference evidence="2" key="1">
    <citation type="journal article" date="2020" name="Stud. Mycol.">
        <title>101 Dothideomycetes genomes: a test case for predicting lifestyles and emergence of pathogens.</title>
        <authorList>
            <person name="Haridas S."/>
            <person name="Albert R."/>
            <person name="Binder M."/>
            <person name="Bloem J."/>
            <person name="Labutti K."/>
            <person name="Salamov A."/>
            <person name="Andreopoulos B."/>
            <person name="Baker S."/>
            <person name="Barry K."/>
            <person name="Bills G."/>
            <person name="Bluhm B."/>
            <person name="Cannon C."/>
            <person name="Castanera R."/>
            <person name="Culley D."/>
            <person name="Daum C."/>
            <person name="Ezra D."/>
            <person name="Gonzalez J."/>
            <person name="Henrissat B."/>
            <person name="Kuo A."/>
            <person name="Liang C."/>
            <person name="Lipzen A."/>
            <person name="Lutzoni F."/>
            <person name="Magnuson J."/>
            <person name="Mondo S."/>
            <person name="Nolan M."/>
            <person name="Ohm R."/>
            <person name="Pangilinan J."/>
            <person name="Park H.-J."/>
            <person name="Ramirez L."/>
            <person name="Alfaro M."/>
            <person name="Sun H."/>
            <person name="Tritt A."/>
            <person name="Yoshinaga Y."/>
            <person name="Zwiers L.-H."/>
            <person name="Turgeon B."/>
            <person name="Goodwin S."/>
            <person name="Spatafora J."/>
            <person name="Crous P."/>
            <person name="Grigoriev I."/>
        </authorList>
    </citation>
    <scope>NUCLEOTIDE SEQUENCE</scope>
    <source>
        <strain evidence="2">CBS 175.79</strain>
    </source>
</reference>
<feature type="chain" id="PRO_5025471309" description="Secreted protein" evidence="1">
    <location>
        <begin position="22"/>
        <end position="380"/>
    </location>
</feature>
<evidence type="ECO:0000256" key="1">
    <source>
        <dbReference type="SAM" id="SignalP"/>
    </source>
</evidence>
<dbReference type="GeneID" id="54283028"/>
<gene>
    <name evidence="2" type="ORF">BU24DRAFT_404237</name>
</gene>
<dbReference type="AlphaFoldDB" id="A0A6A5Y7J4"/>
<evidence type="ECO:0000313" key="3">
    <source>
        <dbReference type="Proteomes" id="UP000799778"/>
    </source>
</evidence>
<accession>A0A6A5Y7J4</accession>
<dbReference type="EMBL" id="ML978066">
    <property type="protein sequence ID" value="KAF2021193.1"/>
    <property type="molecule type" value="Genomic_DNA"/>
</dbReference>
<keyword evidence="1" id="KW-0732">Signal</keyword>
<feature type="signal peptide" evidence="1">
    <location>
        <begin position="1"/>
        <end position="21"/>
    </location>
</feature>
<dbReference type="RefSeq" id="XP_033389532.1">
    <property type="nucleotide sequence ID" value="XM_033525631.1"/>
</dbReference>
<sequence length="380" mass="43285">MVSRKAGFLAICFILLNVTCANPVEQRNEVGAIGTPNEVRAMEKRKDDDEWIDFAEDAKNYDKLIKFKPSPPIKGAKKPKSPPIIKGAKTPKRELVTRAPQLYTQEKLRLLKKVCDELVKSLQPKDFVLFVGNSGSYMKYCFEHPRMGAIPISKARRYEYLEPADREDDPENYGVIPGANDPAKHAVLMNYYNRYLGPKLKGVKDGGAPAFPNGLAVDRFVLVDHSSSGKSVDATRIILYHAFSAAKPYCPEIVAQKYDEKPFVLFNVIDTRKTRKNSKGKQVVDTTKVINPVNVPVIKHFWVGKNHEVDHMLGDEGHHFRNQVDYWPSRWYNGVGYYWDIEKEKKQQADSIRNQIKEYVKKHNKGNLMTPSSKTLKSSK</sequence>
<dbReference type="OrthoDB" id="3798869at2759"/>
<evidence type="ECO:0000313" key="2">
    <source>
        <dbReference type="EMBL" id="KAF2021193.1"/>
    </source>
</evidence>
<name>A0A6A5Y7J4_9PLEO</name>
<keyword evidence="3" id="KW-1185">Reference proteome</keyword>
<protein>
    <recommendedName>
        <fullName evidence="4">Secreted protein</fullName>
    </recommendedName>
</protein>
<evidence type="ECO:0008006" key="4">
    <source>
        <dbReference type="Google" id="ProtNLM"/>
    </source>
</evidence>